<dbReference type="HOGENOM" id="CLU_080981_1_0_12"/>
<reference evidence="1 2" key="1">
    <citation type="journal article" date="2011" name="Stand. Genomic Sci.">
        <title>Complete genome sequence of Treponema succinifaciens type strain (6091).</title>
        <authorList>
            <person name="Han C."/>
            <person name="Gronow S."/>
            <person name="Teshima H."/>
            <person name="Lapidus A."/>
            <person name="Nolan M."/>
            <person name="Lucas S."/>
            <person name="Hammon N."/>
            <person name="Deshpande S."/>
            <person name="Cheng J.F."/>
            <person name="Zeytun A."/>
            <person name="Tapia R."/>
            <person name="Goodwin L."/>
            <person name="Pitluck S."/>
            <person name="Liolios K."/>
            <person name="Pagani I."/>
            <person name="Ivanova N."/>
            <person name="Mavromatis K."/>
            <person name="Mikhailova N."/>
            <person name="Huntemann M."/>
            <person name="Pati A."/>
            <person name="Chen A."/>
            <person name="Palaniappan K."/>
            <person name="Land M."/>
            <person name="Hauser L."/>
            <person name="Brambilla E.M."/>
            <person name="Rohde M."/>
            <person name="Goker M."/>
            <person name="Woyke T."/>
            <person name="Bristow J."/>
            <person name="Eisen J.A."/>
            <person name="Markowitz V."/>
            <person name="Hugenholtz P."/>
            <person name="Kyrpides N.C."/>
            <person name="Klenk H.P."/>
            <person name="Detter J.C."/>
        </authorList>
    </citation>
    <scope>NUCLEOTIDE SEQUENCE [LARGE SCALE GENOMIC DNA]</scope>
    <source>
        <strain evidence="2">ATCC 33096 / DSM 2489 / 6091</strain>
    </source>
</reference>
<dbReference type="STRING" id="869209.Tresu_0399"/>
<reference evidence="2" key="2">
    <citation type="submission" date="2011-04" db="EMBL/GenBank/DDBJ databases">
        <title>The complete genome of chromosome of Treponema succinifaciens DSM 2489.</title>
        <authorList>
            <person name="Lucas S."/>
            <person name="Copeland A."/>
            <person name="Lapidus A."/>
            <person name="Bruce D."/>
            <person name="Goodwin L."/>
            <person name="Pitluck S."/>
            <person name="Peters L."/>
            <person name="Kyrpides N."/>
            <person name="Mavromatis K."/>
            <person name="Ivanova N."/>
            <person name="Ovchinnikova G."/>
            <person name="Teshima H."/>
            <person name="Detter J.C."/>
            <person name="Tapia R."/>
            <person name="Han C."/>
            <person name="Land M."/>
            <person name="Hauser L."/>
            <person name="Markowitz V."/>
            <person name="Cheng J.-F."/>
            <person name="Hugenholtz P."/>
            <person name="Woyke T."/>
            <person name="Wu D."/>
            <person name="Gronow S."/>
            <person name="Wellnitz S."/>
            <person name="Brambilla E."/>
            <person name="Klenk H.-P."/>
            <person name="Eisen J.A."/>
        </authorList>
    </citation>
    <scope>NUCLEOTIDE SEQUENCE [LARGE SCALE GENOMIC DNA]</scope>
    <source>
        <strain evidence="2">ATCC 33096 / DSM 2489 / 6091</strain>
    </source>
</reference>
<sequence>MKTFEQTVIHLGAPTLCGVKPSSLVSVSKEVLFCEYKKILLWNKILEDGQKKIKIARRGENLFLLFIYDEKLVQKILSKPEVLSYLNLKGYFTDNGISNVLNELLKRLSYCEIFPHEIGIFLGYPLEDVVGYEKYSGTKTKFSGAWAVYGNVAEAVKKMELYKKCSALCSSLLEAGNNFEAICKTINFM</sequence>
<dbReference type="KEGG" id="tsu:Tresu_0399"/>
<name>F2NX17_TRES6</name>
<dbReference type="RefSeq" id="WP_013700659.1">
    <property type="nucleotide sequence ID" value="NC_015385.1"/>
</dbReference>
<gene>
    <name evidence="1" type="ordered locus">Tresu_0399</name>
</gene>
<proteinExistence type="predicted"/>
<dbReference type="GeneID" id="302997612"/>
<protein>
    <recommendedName>
        <fullName evidence="3">DUF3793 family protein</fullName>
    </recommendedName>
</protein>
<dbReference type="Proteomes" id="UP000006852">
    <property type="component" value="Chromosome"/>
</dbReference>
<evidence type="ECO:0000313" key="2">
    <source>
        <dbReference type="Proteomes" id="UP000006852"/>
    </source>
</evidence>
<dbReference type="eggNOG" id="ENOG5032SGE">
    <property type="taxonomic scope" value="Bacteria"/>
</dbReference>
<keyword evidence="2" id="KW-1185">Reference proteome</keyword>
<dbReference type="EMBL" id="CP002631">
    <property type="protein sequence ID" value="AEB13352.1"/>
    <property type="molecule type" value="Genomic_DNA"/>
</dbReference>
<dbReference type="OrthoDB" id="5393676at2"/>
<evidence type="ECO:0000313" key="1">
    <source>
        <dbReference type="EMBL" id="AEB13352.1"/>
    </source>
</evidence>
<dbReference type="InterPro" id="IPR024523">
    <property type="entry name" value="DUF3793"/>
</dbReference>
<dbReference type="AlphaFoldDB" id="F2NX17"/>
<accession>F2NX17</accession>
<organism evidence="1 2">
    <name type="scientific">Treponema succinifaciens (strain ATCC 33096 / DSM 2489 / 6091)</name>
    <dbReference type="NCBI Taxonomy" id="869209"/>
    <lineage>
        <taxon>Bacteria</taxon>
        <taxon>Pseudomonadati</taxon>
        <taxon>Spirochaetota</taxon>
        <taxon>Spirochaetia</taxon>
        <taxon>Spirochaetales</taxon>
        <taxon>Treponemataceae</taxon>
        <taxon>Treponema</taxon>
    </lineage>
</organism>
<evidence type="ECO:0008006" key="3">
    <source>
        <dbReference type="Google" id="ProtNLM"/>
    </source>
</evidence>
<dbReference type="Pfam" id="PF12672">
    <property type="entry name" value="DUF3793"/>
    <property type="match status" value="1"/>
</dbReference>